<feature type="transmembrane region" description="Helical" evidence="6">
    <location>
        <begin position="24"/>
        <end position="44"/>
    </location>
</feature>
<evidence type="ECO:0000256" key="6">
    <source>
        <dbReference type="PIRNR" id="PIRNR018968"/>
    </source>
</evidence>
<feature type="transmembrane region" description="Helical" evidence="6">
    <location>
        <begin position="158"/>
        <end position="182"/>
    </location>
</feature>
<feature type="transmembrane region" description="Helical" evidence="6">
    <location>
        <begin position="114"/>
        <end position="138"/>
    </location>
</feature>
<feature type="transmembrane region" description="Helical" evidence="6">
    <location>
        <begin position="543"/>
        <end position="570"/>
    </location>
</feature>
<dbReference type="AlphaFoldDB" id="A0A9X5CEN1"/>
<dbReference type="PIRSF" id="PIRSF018968">
    <property type="entry name" value="ABC_permease_BceB"/>
    <property type="match status" value="1"/>
</dbReference>
<dbReference type="InterPro" id="IPR027022">
    <property type="entry name" value="ABC_permease_BceB-typ"/>
</dbReference>
<feature type="transmembrane region" description="Helical" evidence="6">
    <location>
        <begin position="243"/>
        <end position="271"/>
    </location>
</feature>
<evidence type="ECO:0000313" key="9">
    <source>
        <dbReference type="Proteomes" id="UP000474104"/>
    </source>
</evidence>
<reference evidence="8 9" key="1">
    <citation type="submission" date="2019-07" db="EMBL/GenBank/DDBJ databases">
        <title>Draft genome sequences of 15 bacterial species constituting the stable defined intestinal microbiota of the GM15 gnotobiotic mouse model.</title>
        <authorList>
            <person name="Elie C."/>
            <person name="Mathieu A."/>
            <person name="Saliou A."/>
            <person name="Darnaud M."/>
            <person name="Leulier F."/>
            <person name="Tamellini A."/>
        </authorList>
    </citation>
    <scope>NUCLEOTIDE SEQUENCE [LARGE SCALE GENOMIC DNA]</scope>
    <source>
        <strain evidence="9">ASF 502</strain>
    </source>
</reference>
<dbReference type="GO" id="GO:0055085">
    <property type="term" value="P:transmembrane transport"/>
    <property type="evidence" value="ECO:0007669"/>
    <property type="project" value="UniProtKB-UniRule"/>
</dbReference>
<evidence type="ECO:0000256" key="3">
    <source>
        <dbReference type="ARBA" id="ARBA00022692"/>
    </source>
</evidence>
<feature type="domain" description="ABC3 transporter permease C-terminal" evidence="7">
    <location>
        <begin position="70"/>
        <end position="182"/>
    </location>
</feature>
<accession>A0A9X5CEN1</accession>
<keyword evidence="3 6" id="KW-0812">Transmembrane</keyword>
<dbReference type="OrthoDB" id="9781780at2"/>
<evidence type="ECO:0000256" key="5">
    <source>
        <dbReference type="ARBA" id="ARBA00023136"/>
    </source>
</evidence>
<comment type="subcellular location">
    <subcellularLocation>
        <location evidence="1 6">Cell membrane</location>
        <topology evidence="1 6">Multi-pass membrane protein</topology>
    </subcellularLocation>
</comment>
<dbReference type="RefSeq" id="WP_004082102.1">
    <property type="nucleotide sequence ID" value="NZ_VIRB01000154.1"/>
</dbReference>
<feature type="transmembrane region" description="Helical" evidence="6">
    <location>
        <begin position="298"/>
        <end position="319"/>
    </location>
</feature>
<comment type="caution">
    <text evidence="8">The sequence shown here is derived from an EMBL/GenBank/DDBJ whole genome shotgun (WGS) entry which is preliminary data.</text>
</comment>
<dbReference type="Proteomes" id="UP000474104">
    <property type="component" value="Unassembled WGS sequence"/>
</dbReference>
<name>A0A9X5CEN1_9FIRM</name>
<evidence type="ECO:0000256" key="2">
    <source>
        <dbReference type="ARBA" id="ARBA00022475"/>
    </source>
</evidence>
<evidence type="ECO:0000256" key="4">
    <source>
        <dbReference type="ARBA" id="ARBA00022989"/>
    </source>
</evidence>
<keyword evidence="2 6" id="KW-1003">Cell membrane</keyword>
<organism evidence="8 9">
    <name type="scientific">Schaedlerella arabinosiphila</name>
    <dbReference type="NCBI Taxonomy" id="2044587"/>
    <lineage>
        <taxon>Bacteria</taxon>
        <taxon>Bacillati</taxon>
        <taxon>Bacillota</taxon>
        <taxon>Clostridia</taxon>
        <taxon>Lachnospirales</taxon>
        <taxon>Lachnospiraceae</taxon>
        <taxon>Schaedlerella</taxon>
    </lineage>
</organism>
<comment type="similarity">
    <text evidence="6">Belongs to the ABC-4 integral membrane protein family.</text>
</comment>
<sequence length="680" mass="74687">MTSVNSVNTGKLIIRNVRKNIQDYMIYFLTLTVSVSMFYAFNSIQTQPALNDLDATKQLLSDQLGILLSALSVVVAVVLAFLILYANQFLLIRRKKELGIYTLLGMEKGKISRIFAGETLCVGILSLVFGLILGLLLSQGLSIFSLRLFAIDMSKFQIVFSMSALKKTIGCFVLIFLIVMIFNVRTVSSVKLIDLLTASRKNEVMALRNKAAGISLAALSILCIVSSGVIIQHYGILPSRENSWFQIAVVLLAAGTALFFFSVSAVLLTAIQANRKIYLKGLNTFLSRQIGSKVQTDFMTMSVVCALLTISICGISVGISSALTMNETSKAALPYDLNVVADIDVAGETDIAAYLKSRDVGLGIYADSITQISLYEAEITYGDLFEGQDLNLWHIDEDIPEVGVSVVSISDFNRALAAQGKAPVNLADNEFLLNCNYKGTVQYIDSFLQSCTEIDLNGTILQPGGKKPLGETVLMTSVGNNDRGTFIVPDHVAASLTKDMNILLVQYKSGINTDEILQKMIPIGLEWETQGYRYTEKIMLSSMYYGSCALLVFLCCYIGLVFLLICAALLSLKQLTETADNIYRYGLLQKLGTDSRLLFGALFKQIAIFFVVPLLLAGMFSAFGIGKITAIVEKFLNMHISTNIGVTFLMFLIVYGGYFIATYLSCKHMVMEKQIEELEV</sequence>
<dbReference type="PANTHER" id="PTHR46795:SF3">
    <property type="entry name" value="ABC TRANSPORTER PERMEASE"/>
    <property type="match status" value="1"/>
</dbReference>
<dbReference type="PANTHER" id="PTHR46795">
    <property type="entry name" value="ABC TRANSPORTER PERMEASE-RELATED-RELATED"/>
    <property type="match status" value="1"/>
</dbReference>
<keyword evidence="4 6" id="KW-1133">Transmembrane helix</keyword>
<dbReference type="Pfam" id="PF02687">
    <property type="entry name" value="FtsX"/>
    <property type="match status" value="1"/>
</dbReference>
<dbReference type="InterPro" id="IPR052536">
    <property type="entry name" value="ABC-4_Integral_Memb_Prot"/>
</dbReference>
<evidence type="ECO:0000256" key="1">
    <source>
        <dbReference type="ARBA" id="ARBA00004651"/>
    </source>
</evidence>
<feature type="transmembrane region" description="Helical" evidence="6">
    <location>
        <begin position="64"/>
        <end position="86"/>
    </location>
</feature>
<proteinExistence type="inferred from homology"/>
<feature type="transmembrane region" description="Helical" evidence="6">
    <location>
        <begin position="644"/>
        <end position="664"/>
    </location>
</feature>
<gene>
    <name evidence="8" type="ORF">FMM80_27180</name>
</gene>
<protein>
    <submittedName>
        <fullName evidence="8">FtsX-like permease family protein</fullName>
    </submittedName>
</protein>
<feature type="transmembrane region" description="Helical" evidence="6">
    <location>
        <begin position="211"/>
        <end position="231"/>
    </location>
</feature>
<keyword evidence="6" id="KW-0813">Transport</keyword>
<dbReference type="InterPro" id="IPR003838">
    <property type="entry name" value="ABC3_permease_C"/>
</dbReference>
<dbReference type="EMBL" id="VIRB01000154">
    <property type="protein sequence ID" value="NDO72123.1"/>
    <property type="molecule type" value="Genomic_DNA"/>
</dbReference>
<feature type="transmembrane region" description="Helical" evidence="6">
    <location>
        <begin position="606"/>
        <end position="632"/>
    </location>
</feature>
<evidence type="ECO:0000259" key="7">
    <source>
        <dbReference type="Pfam" id="PF02687"/>
    </source>
</evidence>
<keyword evidence="5 6" id="KW-0472">Membrane</keyword>
<evidence type="ECO:0000313" key="8">
    <source>
        <dbReference type="EMBL" id="NDO72123.1"/>
    </source>
</evidence>
<dbReference type="GO" id="GO:0005886">
    <property type="term" value="C:plasma membrane"/>
    <property type="evidence" value="ECO:0007669"/>
    <property type="project" value="UniProtKB-SubCell"/>
</dbReference>